<reference evidence="2 3" key="1">
    <citation type="submission" date="2018-08" db="EMBL/GenBank/DDBJ databases">
        <title>A genome reference for cultivated species of the human gut microbiota.</title>
        <authorList>
            <person name="Zou Y."/>
            <person name="Xue W."/>
            <person name="Luo G."/>
        </authorList>
    </citation>
    <scope>NUCLEOTIDE SEQUENCE [LARGE SCALE GENOMIC DNA]</scope>
    <source>
        <strain evidence="2 3">OF03-9BH</strain>
    </source>
</reference>
<comment type="caution">
    <text evidence="2">The sequence shown here is derived from an EMBL/GenBank/DDBJ whole genome shotgun (WGS) entry which is preliminary data.</text>
</comment>
<dbReference type="EMBL" id="QSCF01000109">
    <property type="protein sequence ID" value="RGX70359.1"/>
    <property type="molecule type" value="Genomic_DNA"/>
</dbReference>
<organism evidence="2 3">
    <name type="scientific">Bacteroides stercorirosoris</name>
    <dbReference type="NCBI Taxonomy" id="871324"/>
    <lineage>
        <taxon>Bacteria</taxon>
        <taxon>Pseudomonadati</taxon>
        <taxon>Bacteroidota</taxon>
        <taxon>Bacteroidia</taxon>
        <taxon>Bacteroidales</taxon>
        <taxon>Bacteroidaceae</taxon>
        <taxon>Bacteroides</taxon>
    </lineage>
</organism>
<name>A0A413GGR5_9BACE</name>
<accession>A0A413GGR5</accession>
<evidence type="ECO:0000313" key="3">
    <source>
        <dbReference type="Proteomes" id="UP000286075"/>
    </source>
</evidence>
<protein>
    <submittedName>
        <fullName evidence="2">Uncharacterized protein</fullName>
    </submittedName>
</protein>
<sequence length="66" mass="6207">MAAAQRGAGSARVPSGRGGEAEAGAVEGEAGGFVPGDEAVGGFGQGEEGSGRAALAAEASCQAMRL</sequence>
<feature type="region of interest" description="Disordered" evidence="1">
    <location>
        <begin position="1"/>
        <end position="55"/>
    </location>
</feature>
<evidence type="ECO:0000313" key="2">
    <source>
        <dbReference type="EMBL" id="RGX70359.1"/>
    </source>
</evidence>
<dbReference type="Proteomes" id="UP000286075">
    <property type="component" value="Unassembled WGS sequence"/>
</dbReference>
<gene>
    <name evidence="2" type="ORF">DXA68_24325</name>
</gene>
<feature type="compositionally biased region" description="Gly residues" evidence="1">
    <location>
        <begin position="29"/>
        <end position="48"/>
    </location>
</feature>
<proteinExistence type="predicted"/>
<dbReference type="AlphaFoldDB" id="A0A413GGR5"/>
<evidence type="ECO:0000256" key="1">
    <source>
        <dbReference type="SAM" id="MobiDB-lite"/>
    </source>
</evidence>